<organism evidence="1">
    <name type="scientific">Bradyrhizobium septentrionale</name>
    <dbReference type="NCBI Taxonomy" id="1404411"/>
    <lineage>
        <taxon>Bacteria</taxon>
        <taxon>Pseudomonadati</taxon>
        <taxon>Pseudomonadota</taxon>
        <taxon>Alphaproteobacteria</taxon>
        <taxon>Hyphomicrobiales</taxon>
        <taxon>Nitrobacteraceae</taxon>
        <taxon>Bradyrhizobium</taxon>
    </lineage>
</organism>
<evidence type="ECO:0000313" key="1">
    <source>
        <dbReference type="EMBL" id="NVI46414.1"/>
    </source>
</evidence>
<reference evidence="1" key="1">
    <citation type="submission" date="2020-06" db="EMBL/GenBank/DDBJ databases">
        <title>Whole Genome Sequence of Bradyrhizobium sp. Strain 1S1.</title>
        <authorList>
            <person name="Bromfield E.S.P."/>
            <person name="Cloutier S."/>
        </authorList>
    </citation>
    <scope>NUCLEOTIDE SEQUENCE [LARGE SCALE GENOMIC DNA]</scope>
    <source>
        <strain evidence="1">1S1</strain>
    </source>
</reference>
<dbReference type="EMBL" id="JAAOLE020000001">
    <property type="protein sequence ID" value="NVI46414.1"/>
    <property type="molecule type" value="Genomic_DNA"/>
</dbReference>
<dbReference type="RefSeq" id="WP_166205737.1">
    <property type="nucleotide sequence ID" value="NZ_CP088285.1"/>
</dbReference>
<accession>A0A973W3H4</accession>
<name>A0A973W3H4_9BRAD</name>
<comment type="caution">
    <text evidence="1">The sequence shown here is derived from an EMBL/GenBank/DDBJ whole genome shotgun (WGS) entry which is preliminary data.</text>
</comment>
<proteinExistence type="predicted"/>
<protein>
    <submittedName>
        <fullName evidence="1">Uncharacterized protein</fullName>
    </submittedName>
</protein>
<sequence>MSTTLNTDLSRRAHQLAAIAAENANKFIRREMQAGGLSRQQIVAECGAGMKAIDFLADIRRVLSIRPTASDRRVLKLAKCDF</sequence>
<gene>
    <name evidence="1" type="ORF">HAP48_026335</name>
</gene>
<dbReference type="AlphaFoldDB" id="A0A973W3H4"/>